<evidence type="ECO:0000313" key="9">
    <source>
        <dbReference type="EMBL" id="QJF46801.1"/>
    </source>
</evidence>
<sequence>MKKSASVRKICKRCQVRRRRGQITVICPNLKHKQRQG</sequence>
<evidence type="ECO:0000313" key="7">
    <source>
        <dbReference type="EMBL" id="QBK84257.1"/>
    </source>
</evidence>
<proteinExistence type="inferred from homology"/>
<dbReference type="GO" id="GO:0003735">
    <property type="term" value="F:structural constituent of ribosome"/>
    <property type="evidence" value="ECO:0007669"/>
    <property type="project" value="InterPro"/>
</dbReference>
<evidence type="ECO:0000313" key="8">
    <source>
        <dbReference type="EMBL" id="QHN55066.1"/>
    </source>
</evidence>
<dbReference type="SUPFAM" id="SSF57840">
    <property type="entry name" value="Ribosomal protein L36"/>
    <property type="match status" value="1"/>
</dbReference>
<dbReference type="PANTHER" id="PTHR42888:SF1">
    <property type="entry name" value="LARGE RIBOSOMAL SUBUNIT PROTEIN BL36C"/>
    <property type="match status" value="1"/>
</dbReference>
<dbReference type="PANTHER" id="PTHR42888">
    <property type="entry name" value="50S RIBOSOMAL PROTEIN L36, CHLOROPLASTIC"/>
    <property type="match status" value="1"/>
</dbReference>
<evidence type="ECO:0000256" key="4">
    <source>
        <dbReference type="ARBA" id="ARBA00035240"/>
    </source>
</evidence>
<keyword evidence="6" id="KW-0934">Plastid</keyword>
<dbReference type="EMBL" id="MH743155">
    <property type="protein sequence ID" value="QJF46801.1"/>
    <property type="molecule type" value="Genomic_DNA"/>
</dbReference>
<dbReference type="Pfam" id="PF00444">
    <property type="entry name" value="Ribosomal_L36"/>
    <property type="match status" value="1"/>
</dbReference>
<dbReference type="AlphaFoldDB" id="A0A3T0U4L2"/>
<geneLocation type="chloroplast" evidence="6"/>
<keyword evidence="2 5" id="KW-0689">Ribosomal protein</keyword>
<organism evidence="6">
    <name type="scientific">Zantedeschia aethiopica</name>
    <name type="common">White calla lily</name>
    <name type="synonym">Calla aethiopica</name>
    <dbReference type="NCBI Taxonomy" id="69721"/>
    <lineage>
        <taxon>Eukaryota</taxon>
        <taxon>Viridiplantae</taxon>
        <taxon>Streptophyta</taxon>
        <taxon>Embryophyta</taxon>
        <taxon>Tracheophyta</taxon>
        <taxon>Spermatophyta</taxon>
        <taxon>Magnoliopsida</taxon>
        <taxon>Liliopsida</taxon>
        <taxon>Araceae</taxon>
        <taxon>Philodendroideae</taxon>
        <taxon>Zantedeschieae</taxon>
        <taxon>Zantedeschia</taxon>
    </lineage>
</organism>
<keyword evidence="3 5" id="KW-0687">Ribonucleoprotein</keyword>
<dbReference type="EMBL" id="MG432242">
    <property type="protein sequence ID" value="AZZ70855.1"/>
    <property type="molecule type" value="Genomic_DNA"/>
</dbReference>
<name>A0A3T0U4L2_ZANAE</name>
<dbReference type="EMBL" id="MN551189">
    <property type="protein sequence ID" value="QHN55066.1"/>
    <property type="molecule type" value="Genomic_DNA"/>
</dbReference>
<dbReference type="GO" id="GO:0009507">
    <property type="term" value="C:chloroplast"/>
    <property type="evidence" value="ECO:0007669"/>
    <property type="project" value="UniProtKB-SubCell"/>
</dbReference>
<reference evidence="6" key="1">
    <citation type="submission" date="2017-11" db="EMBL/GenBank/DDBJ databases">
        <title>The Complete Chloroplast Genome of Zantedeschia aethiopica (Araceae).</title>
        <authorList>
            <person name="He S."/>
            <person name="Wu H."/>
        </authorList>
    </citation>
    <scope>NUCLEOTIDE SEQUENCE</scope>
</reference>
<accession>A0A3T0U4L2</accession>
<gene>
    <name evidence="5 6" type="primary">rpl36</name>
</gene>
<reference evidence="7" key="3">
    <citation type="submission" date="2018-12" db="EMBL/GenBank/DDBJ databases">
        <title>Complete chloroplast genome sequence of Alstroemeria sp.</title>
        <authorList>
            <person name="Park T.-H."/>
            <person name="Kim J.-B."/>
        </authorList>
    </citation>
    <scope>NUCLEOTIDE SEQUENCE</scope>
</reference>
<dbReference type="GO" id="GO:0005840">
    <property type="term" value="C:ribosome"/>
    <property type="evidence" value="ECO:0007669"/>
    <property type="project" value="UniProtKB-KW"/>
</dbReference>
<dbReference type="GO" id="GO:1990904">
    <property type="term" value="C:ribonucleoprotein complex"/>
    <property type="evidence" value="ECO:0007669"/>
    <property type="project" value="UniProtKB-KW"/>
</dbReference>
<dbReference type="HAMAP" id="MF_00251">
    <property type="entry name" value="Ribosomal_bL36"/>
    <property type="match status" value="1"/>
</dbReference>
<reference evidence="9" key="2">
    <citation type="submission" date="2018-08" db="EMBL/GenBank/DDBJ databases">
        <title>The Complete Chloroplast Genome and Comparative Analysis of Four Zantedeschia Ornamental Species.</title>
        <authorList>
            <person name="He S."/>
            <person name="Wu H."/>
        </authorList>
    </citation>
    <scope>NUCLEOTIDE SEQUENCE</scope>
</reference>
<dbReference type="EMBL" id="MK327553">
    <property type="protein sequence ID" value="QBK84257.1"/>
    <property type="molecule type" value="Genomic_DNA"/>
</dbReference>
<evidence type="ECO:0000256" key="3">
    <source>
        <dbReference type="ARBA" id="ARBA00023274"/>
    </source>
</evidence>
<reference evidence="8" key="4">
    <citation type="journal article" date="2020" name="Genomics">
        <title>Evolutionary dynamics of chloroplast genomes in subfamily Aroideae (Araceae).</title>
        <authorList>
            <person name="Henriquez C.L."/>
            <person name="Abdullah"/>
            <person name="Ahmed I."/>
            <person name="Carlsen M.M."/>
            <person name="Zuluaga A."/>
            <person name="Croat T.B."/>
            <person name="McKain M.R."/>
        </authorList>
    </citation>
    <scope>NUCLEOTIDE SEQUENCE</scope>
</reference>
<dbReference type="InterPro" id="IPR000473">
    <property type="entry name" value="Ribosomal_bL36"/>
</dbReference>
<dbReference type="InterPro" id="IPR035977">
    <property type="entry name" value="Ribosomal_bL36_sp"/>
</dbReference>
<comment type="subcellular location">
    <subcellularLocation>
        <location evidence="5">Plastid</location>
        <location evidence="5">Chloroplast</location>
    </subcellularLocation>
</comment>
<evidence type="ECO:0000256" key="1">
    <source>
        <dbReference type="ARBA" id="ARBA00007645"/>
    </source>
</evidence>
<dbReference type="GO" id="GO:0006412">
    <property type="term" value="P:translation"/>
    <property type="evidence" value="ECO:0007669"/>
    <property type="project" value="UniProtKB-UniRule"/>
</dbReference>
<dbReference type="NCBIfam" id="TIGR01022">
    <property type="entry name" value="rpmJ_bact"/>
    <property type="match status" value="1"/>
</dbReference>
<comment type="similarity">
    <text evidence="1 5">Belongs to the bacterial ribosomal protein bL36 family.</text>
</comment>
<evidence type="ECO:0000256" key="2">
    <source>
        <dbReference type="ARBA" id="ARBA00022980"/>
    </source>
</evidence>
<keyword evidence="6" id="KW-0150">Chloroplast</keyword>
<protein>
    <recommendedName>
        <fullName evidence="4 5">Large ribosomal subunit protein bL36c</fullName>
    </recommendedName>
</protein>
<evidence type="ECO:0000313" key="6">
    <source>
        <dbReference type="EMBL" id="AZZ70855.1"/>
    </source>
</evidence>
<evidence type="ECO:0000256" key="5">
    <source>
        <dbReference type="HAMAP-Rule" id="MF_00251"/>
    </source>
</evidence>